<dbReference type="PANTHER" id="PTHR11360:SF308">
    <property type="entry name" value="BLL3089 PROTEIN"/>
    <property type="match status" value="1"/>
</dbReference>
<feature type="transmembrane region" description="Helical" evidence="4">
    <location>
        <begin position="142"/>
        <end position="161"/>
    </location>
</feature>
<feature type="transmembrane region" description="Helical" evidence="4">
    <location>
        <begin position="84"/>
        <end position="101"/>
    </location>
</feature>
<feature type="transmembrane region" description="Helical" evidence="4">
    <location>
        <begin position="294"/>
        <end position="313"/>
    </location>
</feature>
<sequence length="411" mass="44847">MNSFASYFRFIRENAPFLGVGAILSFLSSFGQTFLIAVFAGEIREEYGLSNGDWGLIYMIATMTSAGVMIYAGGLTDRFRVRSLGVVVLTLLALSCLGMAFNTHVLGLVFVIFCLRLFGQGMSSTISIVAISRWFIATRGRALAVSTLGFILAEAALPLSSVWLKSHMEWRKIWVGFAVFILLMIPLLWRLLKLERTPQSSAKSDTAVGMDGRHWTRAEALRHPLFWTLAPAMALFPMLATAFWFHQVHFAEIKGWEHLKFVAVFPLGTFTFMGSTFLFGWAVDKFGVGRLLPIYLLPYSVAFIVHAFAPTIAWSALGVILMGLAGGGQSTLPGSVWSTYFGTAHIGSIKSAAVALMVLGSAIGPGLSGWLIDLGFEFDTQLLFYSATFVIASLAMVPAIKKAQTRLSASA</sequence>
<dbReference type="OrthoDB" id="1404228at2"/>
<dbReference type="InterPro" id="IPR036259">
    <property type="entry name" value="MFS_trans_sf"/>
</dbReference>
<organism evidence="6 7">
    <name type="scientific">Yoonia maritima</name>
    <dbReference type="NCBI Taxonomy" id="1435347"/>
    <lineage>
        <taxon>Bacteria</taxon>
        <taxon>Pseudomonadati</taxon>
        <taxon>Pseudomonadota</taxon>
        <taxon>Alphaproteobacteria</taxon>
        <taxon>Rhodobacterales</taxon>
        <taxon>Paracoccaceae</taxon>
        <taxon>Yoonia</taxon>
    </lineage>
</organism>
<proteinExistence type="predicted"/>
<feature type="transmembrane region" description="Helical" evidence="4">
    <location>
        <begin position="258"/>
        <end position="282"/>
    </location>
</feature>
<dbReference type="SUPFAM" id="SSF103473">
    <property type="entry name" value="MFS general substrate transporter"/>
    <property type="match status" value="1"/>
</dbReference>
<dbReference type="InterPro" id="IPR050327">
    <property type="entry name" value="Proton-linked_MCT"/>
</dbReference>
<evidence type="ECO:0000256" key="1">
    <source>
        <dbReference type="ARBA" id="ARBA00022692"/>
    </source>
</evidence>
<name>A0A2T0VVN3_9RHOB</name>
<comment type="caution">
    <text evidence="6">The sequence shown here is derived from an EMBL/GenBank/DDBJ whole genome shotgun (WGS) entry which is preliminary data.</text>
</comment>
<dbReference type="Proteomes" id="UP000238007">
    <property type="component" value="Unassembled WGS sequence"/>
</dbReference>
<keyword evidence="2 4" id="KW-1133">Transmembrane helix</keyword>
<feature type="transmembrane region" description="Helical" evidence="4">
    <location>
        <begin position="353"/>
        <end position="376"/>
    </location>
</feature>
<protein>
    <submittedName>
        <fullName evidence="6">Sugar phosphate permease</fullName>
    </submittedName>
</protein>
<dbReference type="PROSITE" id="PS50850">
    <property type="entry name" value="MFS"/>
    <property type="match status" value="1"/>
</dbReference>
<reference evidence="6 7" key="1">
    <citation type="submission" date="2018-03" db="EMBL/GenBank/DDBJ databases">
        <title>Genomic Encyclopedia of Archaeal and Bacterial Type Strains, Phase II (KMG-II): from individual species to whole genera.</title>
        <authorList>
            <person name="Goeker M."/>
        </authorList>
    </citation>
    <scope>NUCLEOTIDE SEQUENCE [LARGE SCALE GENOMIC DNA]</scope>
    <source>
        <strain evidence="6 7">DSM 101533</strain>
    </source>
</reference>
<evidence type="ECO:0000259" key="5">
    <source>
        <dbReference type="PROSITE" id="PS50850"/>
    </source>
</evidence>
<evidence type="ECO:0000256" key="3">
    <source>
        <dbReference type="ARBA" id="ARBA00023136"/>
    </source>
</evidence>
<keyword evidence="3 4" id="KW-0472">Membrane</keyword>
<dbReference type="AlphaFoldDB" id="A0A2T0VVN3"/>
<dbReference type="InterPro" id="IPR011701">
    <property type="entry name" value="MFS"/>
</dbReference>
<dbReference type="EMBL" id="PVTP01000011">
    <property type="protein sequence ID" value="PRY75749.1"/>
    <property type="molecule type" value="Genomic_DNA"/>
</dbReference>
<gene>
    <name evidence="6" type="ORF">CLV80_111100</name>
</gene>
<accession>A0A2T0VVN3</accession>
<feature type="transmembrane region" description="Helical" evidence="4">
    <location>
        <begin position="319"/>
        <end position="341"/>
    </location>
</feature>
<dbReference type="RefSeq" id="WP_106358724.1">
    <property type="nucleotide sequence ID" value="NZ_PVTP01000011.1"/>
</dbReference>
<evidence type="ECO:0000256" key="4">
    <source>
        <dbReference type="SAM" id="Phobius"/>
    </source>
</evidence>
<dbReference type="GO" id="GO:0022857">
    <property type="term" value="F:transmembrane transporter activity"/>
    <property type="evidence" value="ECO:0007669"/>
    <property type="project" value="InterPro"/>
</dbReference>
<keyword evidence="7" id="KW-1185">Reference proteome</keyword>
<feature type="domain" description="Major facilitator superfamily (MFS) profile" evidence="5">
    <location>
        <begin position="17"/>
        <end position="404"/>
    </location>
</feature>
<feature type="transmembrane region" description="Helical" evidence="4">
    <location>
        <begin position="55"/>
        <end position="72"/>
    </location>
</feature>
<dbReference type="Gene3D" id="1.20.1250.20">
    <property type="entry name" value="MFS general substrate transporter like domains"/>
    <property type="match status" value="1"/>
</dbReference>
<feature type="transmembrane region" description="Helical" evidence="4">
    <location>
        <begin position="107"/>
        <end position="130"/>
    </location>
</feature>
<dbReference type="PANTHER" id="PTHR11360">
    <property type="entry name" value="MONOCARBOXYLATE TRANSPORTER"/>
    <property type="match status" value="1"/>
</dbReference>
<feature type="transmembrane region" description="Helical" evidence="4">
    <location>
        <begin position="382"/>
        <end position="400"/>
    </location>
</feature>
<feature type="transmembrane region" description="Helical" evidence="4">
    <location>
        <begin position="225"/>
        <end position="246"/>
    </location>
</feature>
<keyword evidence="1 4" id="KW-0812">Transmembrane</keyword>
<dbReference type="Pfam" id="PF07690">
    <property type="entry name" value="MFS_1"/>
    <property type="match status" value="1"/>
</dbReference>
<feature type="transmembrane region" description="Helical" evidence="4">
    <location>
        <begin position="173"/>
        <end position="192"/>
    </location>
</feature>
<evidence type="ECO:0000256" key="2">
    <source>
        <dbReference type="ARBA" id="ARBA00022989"/>
    </source>
</evidence>
<evidence type="ECO:0000313" key="7">
    <source>
        <dbReference type="Proteomes" id="UP000238007"/>
    </source>
</evidence>
<dbReference type="InterPro" id="IPR020846">
    <property type="entry name" value="MFS_dom"/>
</dbReference>
<evidence type="ECO:0000313" key="6">
    <source>
        <dbReference type="EMBL" id="PRY75749.1"/>
    </source>
</evidence>